<dbReference type="GO" id="GO:0016740">
    <property type="term" value="F:transferase activity"/>
    <property type="evidence" value="ECO:0007669"/>
    <property type="project" value="UniProtKB-KW"/>
</dbReference>
<keyword evidence="3" id="KW-0808">Transferase</keyword>
<evidence type="ECO:0000256" key="5">
    <source>
        <dbReference type="ARBA" id="ARBA00022764"/>
    </source>
</evidence>
<dbReference type="RefSeq" id="WP_164502900.1">
    <property type="nucleotide sequence ID" value="NZ_CP020867.1"/>
</dbReference>
<proteinExistence type="predicted"/>
<evidence type="ECO:0000313" key="9">
    <source>
        <dbReference type="Proteomes" id="UP000192902"/>
    </source>
</evidence>
<dbReference type="UniPathway" id="UPA00286"/>
<evidence type="ECO:0000256" key="6">
    <source>
        <dbReference type="ARBA" id="ARBA00022841"/>
    </source>
</evidence>
<dbReference type="STRING" id="1121267.CCUN_0105"/>
<dbReference type="InterPro" id="IPR031811">
    <property type="entry name" value="ALGX/ALGJ_SGNH-like"/>
</dbReference>
<evidence type="ECO:0000256" key="2">
    <source>
        <dbReference type="ARBA" id="ARBA00005182"/>
    </source>
</evidence>
<dbReference type="EMBL" id="CP020867">
    <property type="protein sequence ID" value="ARJ55773.1"/>
    <property type="molecule type" value="Genomic_DNA"/>
</dbReference>
<keyword evidence="6" id="KW-0016">Alginate biosynthesis</keyword>
<dbReference type="GO" id="GO:0042597">
    <property type="term" value="C:periplasmic space"/>
    <property type="evidence" value="ECO:0007669"/>
    <property type="project" value="UniProtKB-SubCell"/>
</dbReference>
<gene>
    <name evidence="8" type="ORF">CCUN_0105</name>
</gene>
<comment type="pathway">
    <text evidence="2">Glycan biosynthesis; alginate biosynthesis.</text>
</comment>
<dbReference type="KEGG" id="ccun:CCUN_0105"/>
<evidence type="ECO:0000313" key="8">
    <source>
        <dbReference type="EMBL" id="ARJ55773.1"/>
    </source>
</evidence>
<evidence type="ECO:0000256" key="4">
    <source>
        <dbReference type="ARBA" id="ARBA00022729"/>
    </source>
</evidence>
<keyword evidence="5" id="KW-0574">Periplasm</keyword>
<name>A0A1W6BUK0_9BACT</name>
<comment type="subcellular location">
    <subcellularLocation>
        <location evidence="1">Periplasm</location>
    </subcellularLocation>
</comment>
<dbReference type="GO" id="GO:0042121">
    <property type="term" value="P:alginic acid biosynthetic process"/>
    <property type="evidence" value="ECO:0007669"/>
    <property type="project" value="UniProtKB-UniPathway"/>
</dbReference>
<organism evidence="8 9">
    <name type="scientific">Campylobacter cuniculorum DSM 23162 = LMG 24588</name>
    <dbReference type="NCBI Taxonomy" id="1121267"/>
    <lineage>
        <taxon>Bacteria</taxon>
        <taxon>Pseudomonadati</taxon>
        <taxon>Campylobacterota</taxon>
        <taxon>Epsilonproteobacteria</taxon>
        <taxon>Campylobacterales</taxon>
        <taxon>Campylobacteraceae</taxon>
        <taxon>Campylobacter</taxon>
    </lineage>
</organism>
<reference evidence="8 9" key="1">
    <citation type="submission" date="2017-04" db="EMBL/GenBank/DDBJ databases">
        <title>Complete genome sequence of the Campylobacter cuniculorum type strain LMG24588.</title>
        <authorList>
            <person name="Miller W.G."/>
            <person name="Yee E."/>
            <person name="Revez J."/>
            <person name="Bono J.L."/>
            <person name="Rossi M."/>
        </authorList>
    </citation>
    <scope>NUCLEOTIDE SEQUENCE [LARGE SCALE GENOMIC DNA]</scope>
    <source>
        <strain evidence="8 9">LMG 24588</strain>
    </source>
</reference>
<keyword evidence="4" id="KW-0732">Signal</keyword>
<protein>
    <recommendedName>
        <fullName evidence="7">AlgX/AlgJ SGNH hydrolase-like domain-containing protein</fullName>
    </recommendedName>
</protein>
<evidence type="ECO:0000256" key="1">
    <source>
        <dbReference type="ARBA" id="ARBA00004418"/>
    </source>
</evidence>
<feature type="domain" description="AlgX/AlgJ SGNH hydrolase-like" evidence="7">
    <location>
        <begin position="95"/>
        <end position="215"/>
    </location>
</feature>
<dbReference type="Proteomes" id="UP000192902">
    <property type="component" value="Chromosome"/>
</dbReference>
<evidence type="ECO:0000256" key="3">
    <source>
        <dbReference type="ARBA" id="ARBA00022679"/>
    </source>
</evidence>
<dbReference type="eggNOG" id="ENOG50300ZT">
    <property type="taxonomic scope" value="Bacteria"/>
</dbReference>
<accession>A0A1W6BUK0</accession>
<sequence>MKINHQAIAQKTKESINSIYKEIEAFGSFKYQYKQLKNFRKDLRKFYRQTFLNKIFSYKVTKISSGDNLDHHCIGYFAPLSFKRRSWGGDLRCAVEHIAYLSKALWQHKTRLIYVALPCKKTIYPELISSSFRQGATTAPQWRKMVLELLQKDVEVIDMFPHFMQNKNTNHLFDFEHFISYEGAKLTAKVIADYLKETSFFETKTNSQFELVEKLKNRSNRLYRVNFVFKDEKPYIPYNENLSNICIFGNCNLQAFHKEGAGIVANLAYQMNQEIDYIGRKLIFAATTEKFDKQAYEQCCKRDIAICISFPSGSFVRTSAKRNVSIVSVLKELLKNKSIYGKWSDINLS</sequence>
<dbReference type="Pfam" id="PF16822">
    <property type="entry name" value="ALGX"/>
    <property type="match status" value="1"/>
</dbReference>
<dbReference type="AlphaFoldDB" id="A0A1W6BUK0"/>
<evidence type="ECO:0000259" key="7">
    <source>
        <dbReference type="Pfam" id="PF16822"/>
    </source>
</evidence>